<proteinExistence type="predicted"/>
<feature type="domain" description="MATH" evidence="1">
    <location>
        <begin position="10"/>
        <end position="134"/>
    </location>
</feature>
<gene>
    <name evidence="2" type="ORF">SORBI_3006G249600</name>
</gene>
<dbReference type="OrthoDB" id="662532at2759"/>
<dbReference type="AlphaFoldDB" id="C5Y9K5"/>
<protein>
    <recommendedName>
        <fullName evidence="1">MATH domain-containing protein</fullName>
    </recommendedName>
</protein>
<name>C5Y9K5_SORBI</name>
<dbReference type="EMBL" id="CM000765">
    <property type="protein sequence ID" value="EES11588.1"/>
    <property type="molecule type" value="Genomic_DNA"/>
</dbReference>
<evidence type="ECO:0000259" key="1">
    <source>
        <dbReference type="PROSITE" id="PS50144"/>
    </source>
</evidence>
<dbReference type="InterPro" id="IPR002083">
    <property type="entry name" value="MATH/TRAF_dom"/>
</dbReference>
<dbReference type="HOGENOM" id="CLU_1498852_0_0_1"/>
<dbReference type="Gene3D" id="2.60.210.10">
    <property type="entry name" value="Apoptosis, Tumor Necrosis Factor Receptor Associated Protein 2, Chain A"/>
    <property type="match status" value="1"/>
</dbReference>
<dbReference type="Gramene" id="EES11588">
    <property type="protein sequence ID" value="EES11588"/>
    <property type="gene ID" value="SORBI_3006G249600"/>
</dbReference>
<dbReference type="PANTHER" id="PTHR26379">
    <property type="entry name" value="BTB/POZ AND MATH DOMAIN-CONTAINING PROTEIN 1"/>
    <property type="match status" value="1"/>
</dbReference>
<dbReference type="PANTHER" id="PTHR26379:SF443">
    <property type="entry name" value="MATH DOMAIN CONTAINING PROTEIN"/>
    <property type="match status" value="1"/>
</dbReference>
<accession>C5Y9K5</accession>
<reference evidence="3" key="2">
    <citation type="journal article" date="2018" name="Plant J.">
        <title>The Sorghum bicolor reference genome: improved assembly, gene annotations, a transcriptome atlas, and signatures of genome organization.</title>
        <authorList>
            <person name="McCormick R.F."/>
            <person name="Truong S.K."/>
            <person name="Sreedasyam A."/>
            <person name="Jenkins J."/>
            <person name="Shu S."/>
            <person name="Sims D."/>
            <person name="Kennedy M."/>
            <person name="Amirebrahimi M."/>
            <person name="Weers B.D."/>
            <person name="McKinley B."/>
            <person name="Mattison A."/>
            <person name="Morishige D.T."/>
            <person name="Grimwood J."/>
            <person name="Schmutz J."/>
            <person name="Mullet J.E."/>
        </authorList>
    </citation>
    <scope>NUCLEOTIDE SEQUENCE [LARGE SCALE GENOMIC DNA]</scope>
    <source>
        <strain evidence="3">cv. BTx623</strain>
    </source>
</reference>
<evidence type="ECO:0000313" key="2">
    <source>
        <dbReference type="EMBL" id="EES11588.1"/>
    </source>
</evidence>
<dbReference type="OMA" id="GHISIFV"/>
<sequence>MTTSASEVSVCSHLFTVKGYAHTRGIGVGSAIESPAFDAAGHRWSVAFFPDGDEQDSRGHISVYIKLVGGTGDATVLYGFSLVDPTGAAPDPEASNVATFRSGAYRGIDRFMEHQTFEASPYLRDDCFTIKCVIGAVKGPGPPPLPVAASELHHDFDRLVVDGGSSTPTEQAVLLYSSAR</sequence>
<evidence type="ECO:0000313" key="3">
    <source>
        <dbReference type="Proteomes" id="UP000000768"/>
    </source>
</evidence>
<dbReference type="STRING" id="4558.C5Y9K5"/>
<dbReference type="InParanoid" id="C5Y9K5"/>
<dbReference type="CDD" id="cd00121">
    <property type="entry name" value="MATH"/>
    <property type="match status" value="1"/>
</dbReference>
<dbReference type="Pfam" id="PF22486">
    <property type="entry name" value="MATH_2"/>
    <property type="match status" value="1"/>
</dbReference>
<dbReference type="SUPFAM" id="SSF49599">
    <property type="entry name" value="TRAF domain-like"/>
    <property type="match status" value="1"/>
</dbReference>
<organism evidence="2 3">
    <name type="scientific">Sorghum bicolor</name>
    <name type="common">Sorghum</name>
    <name type="synonym">Sorghum vulgare</name>
    <dbReference type="NCBI Taxonomy" id="4558"/>
    <lineage>
        <taxon>Eukaryota</taxon>
        <taxon>Viridiplantae</taxon>
        <taxon>Streptophyta</taxon>
        <taxon>Embryophyta</taxon>
        <taxon>Tracheophyta</taxon>
        <taxon>Spermatophyta</taxon>
        <taxon>Magnoliopsida</taxon>
        <taxon>Liliopsida</taxon>
        <taxon>Poales</taxon>
        <taxon>Poaceae</taxon>
        <taxon>PACMAD clade</taxon>
        <taxon>Panicoideae</taxon>
        <taxon>Andropogonodae</taxon>
        <taxon>Andropogoneae</taxon>
        <taxon>Sorghinae</taxon>
        <taxon>Sorghum</taxon>
    </lineage>
</organism>
<reference evidence="2 3" key="1">
    <citation type="journal article" date="2009" name="Nature">
        <title>The Sorghum bicolor genome and the diversification of grasses.</title>
        <authorList>
            <person name="Paterson A.H."/>
            <person name="Bowers J.E."/>
            <person name="Bruggmann R."/>
            <person name="Dubchak I."/>
            <person name="Grimwood J."/>
            <person name="Gundlach H."/>
            <person name="Haberer G."/>
            <person name="Hellsten U."/>
            <person name="Mitros T."/>
            <person name="Poliakov A."/>
            <person name="Schmutz J."/>
            <person name="Spannagl M."/>
            <person name="Tang H."/>
            <person name="Wang X."/>
            <person name="Wicker T."/>
            <person name="Bharti A.K."/>
            <person name="Chapman J."/>
            <person name="Feltus F.A."/>
            <person name="Gowik U."/>
            <person name="Grigoriev I.V."/>
            <person name="Lyons E."/>
            <person name="Maher C.A."/>
            <person name="Martis M."/>
            <person name="Narechania A."/>
            <person name="Otillar R.P."/>
            <person name="Penning B.W."/>
            <person name="Salamov A.A."/>
            <person name="Wang Y."/>
            <person name="Zhang L."/>
            <person name="Carpita N.C."/>
            <person name="Freeling M."/>
            <person name="Gingle A.R."/>
            <person name="Hash C.T."/>
            <person name="Keller B."/>
            <person name="Klein P."/>
            <person name="Kresovich S."/>
            <person name="McCann M.C."/>
            <person name="Ming R."/>
            <person name="Peterson D.G."/>
            <person name="Mehboob-ur-Rahman"/>
            <person name="Ware D."/>
            <person name="Westhoff P."/>
            <person name="Mayer K.F."/>
            <person name="Messing J."/>
            <person name="Rokhsar D.S."/>
        </authorList>
    </citation>
    <scope>NUCLEOTIDE SEQUENCE [LARGE SCALE GENOMIC DNA]</scope>
    <source>
        <strain evidence="3">cv. BTx623</strain>
    </source>
</reference>
<dbReference type="PROSITE" id="PS50144">
    <property type="entry name" value="MATH"/>
    <property type="match status" value="1"/>
</dbReference>
<dbReference type="InterPro" id="IPR008974">
    <property type="entry name" value="TRAF-like"/>
</dbReference>
<dbReference type="Proteomes" id="UP000000768">
    <property type="component" value="Chromosome 6"/>
</dbReference>
<dbReference type="InterPro" id="IPR045005">
    <property type="entry name" value="BPM1-6"/>
</dbReference>
<dbReference type="eggNOG" id="KOG1987">
    <property type="taxonomic scope" value="Eukaryota"/>
</dbReference>
<dbReference type="KEGG" id="sbi:8082532"/>
<dbReference type="GO" id="GO:0016567">
    <property type="term" value="P:protein ubiquitination"/>
    <property type="evidence" value="ECO:0007669"/>
    <property type="project" value="InterPro"/>
</dbReference>
<keyword evidence="3" id="KW-1185">Reference proteome</keyword>